<dbReference type="OrthoDB" id="1328542at2759"/>
<proteinExistence type="predicted"/>
<sequence length="232" mass="26980">MKLRKKNTILKSNGLEDFFRNSCLGQYLYLPEKNNARFQMTMNNEKKDEVLINYRGMPLFFDKREFAIVTGLNKGEAQTSKEQSIEEQDLVSFVGPSFQNPQLIYLLNDKDTPKKHQVTIAEEEISSPRILRWLREKNVYHAPNLFNPPYDVVNDPSVAICDTKHKCCYRCPYFATYHPYVVHPWLVPTEKELQMSSMITLGLVETLFDPVVNNVKRELLGATTIKRARLDD</sequence>
<comment type="caution">
    <text evidence="1">The sequence shown here is derived from an EMBL/GenBank/DDBJ whole genome shotgun (WGS) entry which is preliminary data.</text>
</comment>
<organism evidence="1 2">
    <name type="scientific">Solanum commersonii</name>
    <name type="common">Commerson's wild potato</name>
    <name type="synonym">Commerson's nightshade</name>
    <dbReference type="NCBI Taxonomy" id="4109"/>
    <lineage>
        <taxon>Eukaryota</taxon>
        <taxon>Viridiplantae</taxon>
        <taxon>Streptophyta</taxon>
        <taxon>Embryophyta</taxon>
        <taxon>Tracheophyta</taxon>
        <taxon>Spermatophyta</taxon>
        <taxon>Magnoliopsida</taxon>
        <taxon>eudicotyledons</taxon>
        <taxon>Gunneridae</taxon>
        <taxon>Pentapetalae</taxon>
        <taxon>asterids</taxon>
        <taxon>lamiids</taxon>
        <taxon>Solanales</taxon>
        <taxon>Solanaceae</taxon>
        <taxon>Solanoideae</taxon>
        <taxon>Solaneae</taxon>
        <taxon>Solanum</taxon>
    </lineage>
</organism>
<reference evidence="1 2" key="1">
    <citation type="submission" date="2020-09" db="EMBL/GenBank/DDBJ databases">
        <title>De no assembly of potato wild relative species, Solanum commersonii.</title>
        <authorList>
            <person name="Cho K."/>
        </authorList>
    </citation>
    <scope>NUCLEOTIDE SEQUENCE [LARGE SCALE GENOMIC DNA]</scope>
    <source>
        <strain evidence="1">LZ3.2</strain>
        <tissue evidence="1">Leaf</tissue>
    </source>
</reference>
<name>A0A9J6AZ80_SOLCO</name>
<dbReference type="EMBL" id="JACXVP010000001">
    <property type="protein sequence ID" value="KAG5629563.1"/>
    <property type="molecule type" value="Genomic_DNA"/>
</dbReference>
<dbReference type="AlphaFoldDB" id="A0A9J6AZ80"/>
<keyword evidence="2" id="KW-1185">Reference proteome</keyword>
<protein>
    <submittedName>
        <fullName evidence="1">Uncharacterized protein</fullName>
    </submittedName>
</protein>
<evidence type="ECO:0000313" key="1">
    <source>
        <dbReference type="EMBL" id="KAG5629563.1"/>
    </source>
</evidence>
<evidence type="ECO:0000313" key="2">
    <source>
        <dbReference type="Proteomes" id="UP000824120"/>
    </source>
</evidence>
<dbReference type="Proteomes" id="UP000824120">
    <property type="component" value="Chromosome 1"/>
</dbReference>
<accession>A0A9J6AZ80</accession>
<gene>
    <name evidence="1" type="ORF">H5410_001280</name>
</gene>